<evidence type="ECO:0000313" key="5">
    <source>
        <dbReference type="Proteomes" id="UP000037020"/>
    </source>
</evidence>
<evidence type="ECO:0000259" key="3">
    <source>
        <dbReference type="Pfam" id="PF13581"/>
    </source>
</evidence>
<dbReference type="PANTHER" id="PTHR35526">
    <property type="entry name" value="ANTI-SIGMA-F FACTOR RSBW-RELATED"/>
    <property type="match status" value="1"/>
</dbReference>
<evidence type="ECO:0000313" key="4">
    <source>
        <dbReference type="EMBL" id="KOG85893.1"/>
    </source>
</evidence>
<organism evidence="4 5">
    <name type="scientific">Streptomyces varsoviensis</name>
    <dbReference type="NCBI Taxonomy" id="67373"/>
    <lineage>
        <taxon>Bacteria</taxon>
        <taxon>Bacillati</taxon>
        <taxon>Actinomycetota</taxon>
        <taxon>Actinomycetes</taxon>
        <taxon>Kitasatosporales</taxon>
        <taxon>Streptomycetaceae</taxon>
        <taxon>Streptomyces</taxon>
    </lineage>
</organism>
<dbReference type="InterPro" id="IPR036890">
    <property type="entry name" value="HATPase_C_sf"/>
</dbReference>
<dbReference type="SUPFAM" id="SSF55874">
    <property type="entry name" value="ATPase domain of HSP90 chaperone/DNA topoisomerase II/histidine kinase"/>
    <property type="match status" value="1"/>
</dbReference>
<sequence>PPRQWLDRCAVPDGICAAAVLVVSELVTNAVVHTDSDRISCRVRADTAQVRLEVRDSGSGRRGPRQRSAGPDAETGRGLLLVGSVADAWGVAAPEHSTGHTVWATLRITDA</sequence>
<name>A0ABR5IXK0_9ACTN</name>
<dbReference type="InterPro" id="IPR050267">
    <property type="entry name" value="Anti-sigma-factor_SerPK"/>
</dbReference>
<feature type="domain" description="Histidine kinase/HSP90-like ATPase" evidence="3">
    <location>
        <begin position="4"/>
        <end position="105"/>
    </location>
</feature>
<keyword evidence="1" id="KW-0418">Kinase</keyword>
<dbReference type="CDD" id="cd16936">
    <property type="entry name" value="HATPase_RsbW-like"/>
    <property type="match status" value="1"/>
</dbReference>
<evidence type="ECO:0000256" key="2">
    <source>
        <dbReference type="SAM" id="MobiDB-lite"/>
    </source>
</evidence>
<feature type="non-terminal residue" evidence="4">
    <location>
        <position position="1"/>
    </location>
</feature>
<comment type="caution">
    <text evidence="4">The sequence shown here is derived from an EMBL/GenBank/DDBJ whole genome shotgun (WGS) entry which is preliminary data.</text>
</comment>
<dbReference type="Gene3D" id="3.30.565.10">
    <property type="entry name" value="Histidine kinase-like ATPase, C-terminal domain"/>
    <property type="match status" value="1"/>
</dbReference>
<proteinExistence type="predicted"/>
<dbReference type="Pfam" id="PF13581">
    <property type="entry name" value="HATPase_c_2"/>
    <property type="match status" value="1"/>
</dbReference>
<accession>A0ABR5IXK0</accession>
<keyword evidence="1" id="KW-0723">Serine/threonine-protein kinase</keyword>
<dbReference type="InterPro" id="IPR003594">
    <property type="entry name" value="HATPase_dom"/>
</dbReference>
<evidence type="ECO:0000256" key="1">
    <source>
        <dbReference type="ARBA" id="ARBA00022527"/>
    </source>
</evidence>
<keyword evidence="5" id="KW-1185">Reference proteome</keyword>
<dbReference type="EMBL" id="LGUT01003146">
    <property type="protein sequence ID" value="KOG85893.1"/>
    <property type="molecule type" value="Genomic_DNA"/>
</dbReference>
<keyword evidence="1" id="KW-0808">Transferase</keyword>
<reference evidence="4 5" key="1">
    <citation type="submission" date="2015-07" db="EMBL/GenBank/DDBJ databases">
        <authorList>
            <person name="Ju K.-S."/>
            <person name="Doroghazi J.R."/>
            <person name="Metcalf W.W."/>
        </authorList>
    </citation>
    <scope>NUCLEOTIDE SEQUENCE [LARGE SCALE GENOMIC DNA]</scope>
    <source>
        <strain evidence="4 5">NRRL B-3589</strain>
    </source>
</reference>
<gene>
    <name evidence="4" type="ORF">ADK38_34125</name>
</gene>
<protein>
    <recommendedName>
        <fullName evidence="3">Histidine kinase/HSP90-like ATPase domain-containing protein</fullName>
    </recommendedName>
</protein>
<dbReference type="Proteomes" id="UP000037020">
    <property type="component" value="Unassembled WGS sequence"/>
</dbReference>
<dbReference type="PANTHER" id="PTHR35526:SF3">
    <property type="entry name" value="ANTI-SIGMA-F FACTOR RSBW"/>
    <property type="match status" value="1"/>
</dbReference>
<feature type="region of interest" description="Disordered" evidence="2">
    <location>
        <begin position="52"/>
        <end position="76"/>
    </location>
</feature>